<gene>
    <name evidence="2" type="ORF">FBY41_3631</name>
</gene>
<dbReference type="AlphaFoldDB" id="A0A543HJ18"/>
<keyword evidence="1" id="KW-1133">Transmembrane helix</keyword>
<feature type="transmembrane region" description="Helical" evidence="1">
    <location>
        <begin position="156"/>
        <end position="184"/>
    </location>
</feature>
<feature type="transmembrane region" description="Helical" evidence="1">
    <location>
        <begin position="196"/>
        <end position="218"/>
    </location>
</feature>
<reference evidence="2 3" key="1">
    <citation type="submission" date="2019-06" db="EMBL/GenBank/DDBJ databases">
        <title>Genome sequencing of plant associated microbes to promote plant fitness in Sorghum bicolor and Oryza sativa.</title>
        <authorList>
            <person name="Coleman-Derr D."/>
        </authorList>
    </citation>
    <scope>NUCLEOTIDE SEQUENCE [LARGE SCALE GENOMIC DNA]</scope>
    <source>
        <strain evidence="2 3">KV-663</strain>
    </source>
</reference>
<accession>A0A543HJ18</accession>
<feature type="transmembrane region" description="Helical" evidence="1">
    <location>
        <begin position="362"/>
        <end position="384"/>
    </location>
</feature>
<organism evidence="2 3">
    <name type="scientific">Humibacillus xanthopallidus</name>
    <dbReference type="NCBI Taxonomy" id="412689"/>
    <lineage>
        <taxon>Bacteria</taxon>
        <taxon>Bacillati</taxon>
        <taxon>Actinomycetota</taxon>
        <taxon>Actinomycetes</taxon>
        <taxon>Micrococcales</taxon>
        <taxon>Intrasporangiaceae</taxon>
        <taxon>Humibacillus</taxon>
    </lineage>
</organism>
<keyword evidence="3" id="KW-1185">Reference proteome</keyword>
<keyword evidence="1" id="KW-0472">Membrane</keyword>
<proteinExistence type="predicted"/>
<feature type="transmembrane region" description="Helical" evidence="1">
    <location>
        <begin position="80"/>
        <end position="100"/>
    </location>
</feature>
<dbReference type="EMBL" id="VFPM01000003">
    <property type="protein sequence ID" value="TQM58269.1"/>
    <property type="molecule type" value="Genomic_DNA"/>
</dbReference>
<comment type="caution">
    <text evidence="2">The sequence shown here is derived from an EMBL/GenBank/DDBJ whole genome shotgun (WGS) entry which is preliminary data.</text>
</comment>
<keyword evidence="1" id="KW-0812">Transmembrane</keyword>
<name>A0A543HJ18_9MICO</name>
<feature type="transmembrane region" description="Helical" evidence="1">
    <location>
        <begin position="330"/>
        <end position="350"/>
    </location>
</feature>
<evidence type="ECO:0000313" key="3">
    <source>
        <dbReference type="Proteomes" id="UP000316747"/>
    </source>
</evidence>
<feature type="transmembrane region" description="Helical" evidence="1">
    <location>
        <begin position="129"/>
        <end position="147"/>
    </location>
</feature>
<evidence type="ECO:0000313" key="2">
    <source>
        <dbReference type="EMBL" id="TQM58269.1"/>
    </source>
</evidence>
<evidence type="ECO:0008006" key="4">
    <source>
        <dbReference type="Google" id="ProtNLM"/>
    </source>
</evidence>
<feature type="transmembrane region" description="Helical" evidence="1">
    <location>
        <begin position="294"/>
        <end position="318"/>
    </location>
</feature>
<sequence>MPARRPTALAVAAGTCVTIALTALLLWPAAGRGQLLYRDFVSVPEPSLTSRTLGLEGPAPRAVPLDLVIALLDPVVPSGIFQLLLLAATLLLAGVGVTVLLRRWGPVATVVGAALATWSPYAVERLLLGQPPTLLAVSTLPWIVVVAREAASRRRWLVLTVVAALPAALTPVGGLTAAAAALVAAVAFRRAPLRDLGVVAVLALLWCSPWLVAVVTGHADAGQSDGAQAFAVRAAGVHGVLDVLTGGGVWSEGATPASRLRWWPLVVGCLTLGLAMVGATGLRRHRRLAFTCLVAPPVVALVLATPLGLAVMAAAQSVPGVALMRDTHRWVGISAMTVAVLAPLGLRALVQRAGASHRGPRRGLGIAVALSAGVLGVSLAVLAVPDAAARLHAAYRPVTLPSSWQRVVAAVGERHALVLPWQPMRSVGWAGPEPFLDPLPLALRGPVTVGRDLIVVRDGRLLRVGGADPESSASWARGELDAAQLRRLGIEAVVEWLGTPGRLPVTHAGLVEVLRGDGFVVWRVRD</sequence>
<evidence type="ECO:0000256" key="1">
    <source>
        <dbReference type="SAM" id="Phobius"/>
    </source>
</evidence>
<dbReference type="Proteomes" id="UP000316747">
    <property type="component" value="Unassembled WGS sequence"/>
</dbReference>
<feature type="transmembrane region" description="Helical" evidence="1">
    <location>
        <begin position="262"/>
        <end position="282"/>
    </location>
</feature>
<protein>
    <recommendedName>
        <fullName evidence="4">4-amino-4-deoxy-L-arabinose transferase-like glycosyltransferase</fullName>
    </recommendedName>
</protein>